<keyword evidence="4" id="KW-0238">DNA-binding</keyword>
<dbReference type="PROSITE" id="PS50110">
    <property type="entry name" value="RESPONSE_REGULATORY"/>
    <property type="match status" value="1"/>
</dbReference>
<dbReference type="Gene3D" id="3.40.50.2300">
    <property type="match status" value="1"/>
</dbReference>
<evidence type="ECO:0000256" key="4">
    <source>
        <dbReference type="ARBA" id="ARBA00023125"/>
    </source>
</evidence>
<evidence type="ECO:0000256" key="2">
    <source>
        <dbReference type="ARBA" id="ARBA00023012"/>
    </source>
</evidence>
<dbReference type="InterPro" id="IPR043128">
    <property type="entry name" value="Rev_trsase/Diguanyl_cyclase"/>
</dbReference>
<dbReference type="GO" id="GO:0000156">
    <property type="term" value="F:phosphorelay response regulator activity"/>
    <property type="evidence" value="ECO:0007669"/>
    <property type="project" value="TreeGrafter"/>
</dbReference>
<dbReference type="GO" id="GO:0006355">
    <property type="term" value="P:regulation of DNA-templated transcription"/>
    <property type="evidence" value="ECO:0007669"/>
    <property type="project" value="TreeGrafter"/>
</dbReference>
<feature type="modified residue" description="4-aspartylphosphate" evidence="6">
    <location>
        <position position="58"/>
    </location>
</feature>
<dbReference type="GO" id="GO:0032993">
    <property type="term" value="C:protein-DNA complex"/>
    <property type="evidence" value="ECO:0007669"/>
    <property type="project" value="TreeGrafter"/>
</dbReference>
<accession>A3U0W4</accession>
<dbReference type="AlphaFoldDB" id="A3U0W4"/>
<dbReference type="HOGENOM" id="CLU_000445_11_28_5"/>
<dbReference type="Pfam" id="PF00072">
    <property type="entry name" value="Response_reg"/>
    <property type="match status" value="1"/>
</dbReference>
<dbReference type="SUPFAM" id="SSF52172">
    <property type="entry name" value="CheY-like"/>
    <property type="match status" value="1"/>
</dbReference>
<proteinExistence type="predicted"/>
<dbReference type="InterPro" id="IPR011006">
    <property type="entry name" value="CheY-like_superfamily"/>
</dbReference>
<evidence type="ECO:0000256" key="3">
    <source>
        <dbReference type="ARBA" id="ARBA00023015"/>
    </source>
</evidence>
<evidence type="ECO:0000313" key="9">
    <source>
        <dbReference type="Proteomes" id="UP000004318"/>
    </source>
</evidence>
<name>A3U0W4_PSEBH</name>
<comment type="caution">
    <text evidence="8">The sequence shown here is derived from an EMBL/GenBank/DDBJ whole genome shotgun (WGS) entry which is preliminary data.</text>
</comment>
<gene>
    <name evidence="8" type="ORF">OB2597_20021</name>
</gene>
<sequence length="313" mass="33660">MPMAHRILSVDDSDIAQEYIRAALSDIGYEDVVSFLSSNEALEALSAGTARADLILLDVMMPEIDGVELCARIRALTDWADTPIIMLTSRTDMDTLQHAFMAGANDYVTKPFNRVELQARMRSCLRLKSEMDRRRASAGRRGGGDGAAIAELAEVLGNKAGYQAALLAIPPAAHHRLGQIVLRINGLSETADHPSGDLPTIYRSVAGLLGAVPVPARALFCHWEGDLFCLAMPDSTEQDMRTTAQGFIDAVAGASLSIREGWTRLPLSLSAVLLPPGGRTPGEVLVRGIQMAERLVGDTEARIHVVHDAVGAR</sequence>
<evidence type="ECO:0000313" key="8">
    <source>
        <dbReference type="EMBL" id="EAQ02405.1"/>
    </source>
</evidence>
<evidence type="ECO:0000256" key="5">
    <source>
        <dbReference type="ARBA" id="ARBA00023163"/>
    </source>
</evidence>
<dbReference type="InterPro" id="IPR001789">
    <property type="entry name" value="Sig_transdc_resp-reg_receiver"/>
</dbReference>
<keyword evidence="9" id="KW-1185">Reference proteome</keyword>
<dbReference type="SMART" id="SM00448">
    <property type="entry name" value="REC"/>
    <property type="match status" value="1"/>
</dbReference>
<keyword evidence="5" id="KW-0804">Transcription</keyword>
<evidence type="ECO:0000259" key="7">
    <source>
        <dbReference type="PROSITE" id="PS50110"/>
    </source>
</evidence>
<dbReference type="Gene3D" id="3.30.70.270">
    <property type="match status" value="1"/>
</dbReference>
<protein>
    <submittedName>
        <fullName evidence="8">Response regulator</fullName>
    </submittedName>
</protein>
<dbReference type="PANTHER" id="PTHR48111:SF1">
    <property type="entry name" value="TWO-COMPONENT RESPONSE REGULATOR ORR33"/>
    <property type="match status" value="1"/>
</dbReference>
<reference evidence="8 9" key="1">
    <citation type="journal article" date="2010" name="J. Bacteriol.">
        <title>Genome sequences of Oceanicola granulosus HTCC2516(T) and Oceanicola batsensis HTCC2597(TDelta).</title>
        <authorList>
            <person name="Thrash J.C."/>
            <person name="Cho J.C."/>
            <person name="Vergin K.L."/>
            <person name="Giovannoni S.J."/>
        </authorList>
    </citation>
    <scope>NUCLEOTIDE SEQUENCE [LARGE SCALE GENOMIC DNA]</scope>
    <source>
        <strain evidence="9">ATCC BAA-863 / DSM 15984 / KCTC 12145 / HTCC2597</strain>
    </source>
</reference>
<organism evidence="8 9">
    <name type="scientific">Pseudooceanicola batsensis (strain ATCC BAA-863 / DSM 15984 / KCTC 12145 / HTCC2597)</name>
    <name type="common">Oceanicola batsensis</name>
    <dbReference type="NCBI Taxonomy" id="252305"/>
    <lineage>
        <taxon>Bacteria</taxon>
        <taxon>Pseudomonadati</taxon>
        <taxon>Pseudomonadota</taxon>
        <taxon>Alphaproteobacteria</taxon>
        <taxon>Rhodobacterales</taxon>
        <taxon>Paracoccaceae</taxon>
        <taxon>Pseudooceanicola</taxon>
    </lineage>
</organism>
<dbReference type="EMBL" id="AAMO01000008">
    <property type="protein sequence ID" value="EAQ02405.1"/>
    <property type="molecule type" value="Genomic_DNA"/>
</dbReference>
<evidence type="ECO:0000256" key="1">
    <source>
        <dbReference type="ARBA" id="ARBA00022553"/>
    </source>
</evidence>
<evidence type="ECO:0000256" key="6">
    <source>
        <dbReference type="PROSITE-ProRule" id="PRU00169"/>
    </source>
</evidence>
<dbReference type="Proteomes" id="UP000004318">
    <property type="component" value="Unassembled WGS sequence"/>
</dbReference>
<dbReference type="STRING" id="252305.OB2597_20021"/>
<dbReference type="GO" id="GO:0005829">
    <property type="term" value="C:cytosol"/>
    <property type="evidence" value="ECO:0007669"/>
    <property type="project" value="TreeGrafter"/>
</dbReference>
<feature type="domain" description="Response regulatory" evidence="7">
    <location>
        <begin position="6"/>
        <end position="125"/>
    </location>
</feature>
<dbReference type="GO" id="GO:0000976">
    <property type="term" value="F:transcription cis-regulatory region binding"/>
    <property type="evidence" value="ECO:0007669"/>
    <property type="project" value="TreeGrafter"/>
</dbReference>
<keyword evidence="2" id="KW-0902">Two-component regulatory system</keyword>
<keyword evidence="1 6" id="KW-0597">Phosphoprotein</keyword>
<dbReference type="InterPro" id="IPR039420">
    <property type="entry name" value="WalR-like"/>
</dbReference>
<dbReference type="PANTHER" id="PTHR48111">
    <property type="entry name" value="REGULATOR OF RPOS"/>
    <property type="match status" value="1"/>
</dbReference>
<keyword evidence="3" id="KW-0805">Transcription regulation</keyword>